<evidence type="ECO:0000313" key="3">
    <source>
        <dbReference type="Proteomes" id="UP001199236"/>
    </source>
</evidence>
<name>A0ABS8FFM1_9FIRM</name>
<dbReference type="Proteomes" id="UP001199236">
    <property type="component" value="Unassembled WGS sequence"/>
</dbReference>
<comment type="caution">
    <text evidence="2">The sequence shown here is derived from an EMBL/GenBank/DDBJ whole genome shotgun (WGS) entry which is preliminary data.</text>
</comment>
<feature type="chain" id="PRO_5045719126" evidence="1">
    <location>
        <begin position="25"/>
        <end position="105"/>
    </location>
</feature>
<keyword evidence="3" id="KW-1185">Reference proteome</keyword>
<dbReference type="RefSeq" id="WP_143405751.1">
    <property type="nucleotide sequence ID" value="NZ_JAJEQO010000009.1"/>
</dbReference>
<keyword evidence="1" id="KW-0732">Signal</keyword>
<reference evidence="2 3" key="1">
    <citation type="submission" date="2021-10" db="EMBL/GenBank/DDBJ databases">
        <title>Anaerobic single-cell dispensing facilitates the cultivation of human gut bacteria.</title>
        <authorList>
            <person name="Afrizal A."/>
        </authorList>
    </citation>
    <scope>NUCLEOTIDE SEQUENCE [LARGE SCALE GENOMIC DNA]</scope>
    <source>
        <strain evidence="2 3">CLA-AA-H223</strain>
    </source>
</reference>
<proteinExistence type="predicted"/>
<accession>A0ABS8FFM1</accession>
<feature type="signal peptide" evidence="1">
    <location>
        <begin position="1"/>
        <end position="24"/>
    </location>
</feature>
<gene>
    <name evidence="2" type="ORF">LKD34_07470</name>
</gene>
<evidence type="ECO:0000313" key="2">
    <source>
        <dbReference type="EMBL" id="MCC2213328.1"/>
    </source>
</evidence>
<evidence type="ECO:0000256" key="1">
    <source>
        <dbReference type="SAM" id="SignalP"/>
    </source>
</evidence>
<protein>
    <submittedName>
        <fullName evidence="2">Uncharacterized protein</fullName>
    </submittedName>
</protein>
<dbReference type="EMBL" id="JAJEQO010000009">
    <property type="protein sequence ID" value="MCC2213328.1"/>
    <property type="molecule type" value="Genomic_DNA"/>
</dbReference>
<sequence length="105" mass="11792">MKRVISCLVGTILLLSSISFSSLATNGGIQTCASLCGDCNRGEMVQTSIERSSWYSVGYIPCSYNKPNYNDTIKRRTITTVYECTYCHRGESNTHYEEEVVHDHP</sequence>
<organism evidence="2 3">
    <name type="scientific">Faecalibacterium hominis</name>
    <name type="common">ex Afrizal et al. 2022</name>
    <dbReference type="NCBI Taxonomy" id="2881265"/>
    <lineage>
        <taxon>Bacteria</taxon>
        <taxon>Bacillati</taxon>
        <taxon>Bacillota</taxon>
        <taxon>Clostridia</taxon>
        <taxon>Eubacteriales</taxon>
        <taxon>Oscillospiraceae</taxon>
        <taxon>Faecalibacterium</taxon>
    </lineage>
</organism>